<organism evidence="1 2">
    <name type="scientific">Exidia glandulosa HHB12029</name>
    <dbReference type="NCBI Taxonomy" id="1314781"/>
    <lineage>
        <taxon>Eukaryota</taxon>
        <taxon>Fungi</taxon>
        <taxon>Dikarya</taxon>
        <taxon>Basidiomycota</taxon>
        <taxon>Agaricomycotina</taxon>
        <taxon>Agaricomycetes</taxon>
        <taxon>Auriculariales</taxon>
        <taxon>Exidiaceae</taxon>
        <taxon>Exidia</taxon>
    </lineage>
</organism>
<accession>A0A165B7P8</accession>
<dbReference type="EMBL" id="KV426533">
    <property type="protein sequence ID" value="KZV80008.1"/>
    <property type="molecule type" value="Genomic_DNA"/>
</dbReference>
<sequence>MLPLSVNERLDIFHFLLPAMFVARRLPRARALARFNSSLATQKPEHPLDTLRAVASLRREPTALAGLVTKAVADNDEKATWSHLVRELGNNPSLGDRWEHIDALLARPQARERQKVTSQRSHALAVEKINQAPQEELMFAVNDVLELRFPDAPFMSVEHALQLQAAVPNADDNPNGIFLRWLATLPPRLVRVSTKWERSLFKADTVRADAARQIRVLEDHIAKTTPKALDAVPVRRALMHAYGSTRVAADDAARHWDAIRAAYASGADRVHIRALETALAVPRTVDGVHAVWAQIQKLPVPPPSDTVNMPVPDAFYALNLVRVGALDEAEEIAKKWPLHSRIGWVVKSHSGKEKTEKGHATKRFDNILQVTRRNRERAEVLANNGLDQEDVLYMFSLHSPFANDLNLKRRPRQQ</sequence>
<reference evidence="1 2" key="1">
    <citation type="journal article" date="2016" name="Mol. Biol. Evol.">
        <title>Comparative Genomics of Early-Diverging Mushroom-Forming Fungi Provides Insights into the Origins of Lignocellulose Decay Capabilities.</title>
        <authorList>
            <person name="Nagy L.G."/>
            <person name="Riley R."/>
            <person name="Tritt A."/>
            <person name="Adam C."/>
            <person name="Daum C."/>
            <person name="Floudas D."/>
            <person name="Sun H."/>
            <person name="Yadav J.S."/>
            <person name="Pangilinan J."/>
            <person name="Larsson K.H."/>
            <person name="Matsuura K."/>
            <person name="Barry K."/>
            <person name="Labutti K."/>
            <person name="Kuo R."/>
            <person name="Ohm R.A."/>
            <person name="Bhattacharya S.S."/>
            <person name="Shirouzu T."/>
            <person name="Yoshinaga Y."/>
            <person name="Martin F.M."/>
            <person name="Grigoriev I.V."/>
            <person name="Hibbett D.S."/>
        </authorList>
    </citation>
    <scope>NUCLEOTIDE SEQUENCE [LARGE SCALE GENOMIC DNA]</scope>
    <source>
        <strain evidence="1 2">HHB12029</strain>
    </source>
</reference>
<name>A0A165B7P8_EXIGL</name>
<evidence type="ECO:0000313" key="1">
    <source>
        <dbReference type="EMBL" id="KZV80008.1"/>
    </source>
</evidence>
<dbReference type="Proteomes" id="UP000077266">
    <property type="component" value="Unassembled WGS sequence"/>
</dbReference>
<dbReference type="AlphaFoldDB" id="A0A165B7P8"/>
<gene>
    <name evidence="1" type="ORF">EXIGLDRAFT_440173</name>
</gene>
<proteinExistence type="predicted"/>
<dbReference type="InParanoid" id="A0A165B7P8"/>
<protein>
    <submittedName>
        <fullName evidence="1">Uncharacterized protein</fullName>
    </submittedName>
</protein>
<keyword evidence="2" id="KW-1185">Reference proteome</keyword>
<evidence type="ECO:0000313" key="2">
    <source>
        <dbReference type="Proteomes" id="UP000077266"/>
    </source>
</evidence>